<evidence type="ECO:0000313" key="1">
    <source>
        <dbReference type="EMBL" id="MFD0888899.1"/>
    </source>
</evidence>
<evidence type="ECO:0000313" key="2">
    <source>
        <dbReference type="Proteomes" id="UP001597024"/>
    </source>
</evidence>
<comment type="caution">
    <text evidence="1">The sequence shown here is derived from an EMBL/GenBank/DDBJ whole genome shotgun (WGS) entry which is preliminary data.</text>
</comment>
<keyword evidence="2" id="KW-1185">Reference proteome</keyword>
<sequence>MSRVGTLGRTLLAVPLLFVLLVLPAGQADGAVPALRRGLLTLADLPAGYAPWKPEYRPYSASTSPECAAVLDELEFSRPRYRGVEYAFAGFAAKGAFGPWVVENLRRYPTAAVADHDLDRVLKVLPRCSSFRLAYRGERPAVAVVRVTPIRMAALGDRSRAMWITVNVNGEWAYGEVLVLARVRGTIMVLSQLAFRPPKAAAAQAVAARAVARLRAAKV</sequence>
<dbReference type="EMBL" id="JBHTHX010001552">
    <property type="protein sequence ID" value="MFD0888899.1"/>
    <property type="molecule type" value="Genomic_DNA"/>
</dbReference>
<dbReference type="Proteomes" id="UP001597024">
    <property type="component" value="Unassembled WGS sequence"/>
</dbReference>
<proteinExistence type="predicted"/>
<gene>
    <name evidence="1" type="ORF">ACFQ08_30550</name>
</gene>
<name>A0ABW3E0J6_9ACTN</name>
<reference evidence="2" key="1">
    <citation type="journal article" date="2019" name="Int. J. Syst. Evol. Microbiol.">
        <title>The Global Catalogue of Microorganisms (GCM) 10K type strain sequencing project: providing services to taxonomists for standard genome sequencing and annotation.</title>
        <authorList>
            <consortium name="The Broad Institute Genomics Platform"/>
            <consortium name="The Broad Institute Genome Sequencing Center for Infectious Disease"/>
            <person name="Wu L."/>
            <person name="Ma J."/>
        </authorList>
    </citation>
    <scope>NUCLEOTIDE SEQUENCE [LARGE SCALE GENOMIC DNA]</scope>
    <source>
        <strain evidence="2">CCUG 62974</strain>
    </source>
</reference>
<evidence type="ECO:0008006" key="3">
    <source>
        <dbReference type="Google" id="ProtNLM"/>
    </source>
</evidence>
<organism evidence="1 2">
    <name type="scientific">Streptosporangium algeriense</name>
    <dbReference type="NCBI Taxonomy" id="1682748"/>
    <lineage>
        <taxon>Bacteria</taxon>
        <taxon>Bacillati</taxon>
        <taxon>Actinomycetota</taxon>
        <taxon>Actinomycetes</taxon>
        <taxon>Streptosporangiales</taxon>
        <taxon>Streptosporangiaceae</taxon>
        <taxon>Streptosporangium</taxon>
    </lineage>
</organism>
<protein>
    <recommendedName>
        <fullName evidence="3">Sensor domain-containing protein</fullName>
    </recommendedName>
</protein>
<accession>A0ABW3E0J6</accession>